<name>A0ABZ0RY51_9BACI</name>
<keyword evidence="1" id="KW-1133">Transmembrane helix</keyword>
<accession>A0ABZ0RY51</accession>
<feature type="transmembrane region" description="Helical" evidence="1">
    <location>
        <begin position="173"/>
        <end position="200"/>
    </location>
</feature>
<evidence type="ECO:0000313" key="2">
    <source>
        <dbReference type="EMBL" id="WPK12202.1"/>
    </source>
</evidence>
<feature type="transmembrane region" description="Helical" evidence="1">
    <location>
        <begin position="276"/>
        <end position="299"/>
    </location>
</feature>
<dbReference type="NCBIfam" id="TIGR00791">
    <property type="entry name" value="gntP"/>
    <property type="match status" value="1"/>
</dbReference>
<feature type="transmembrane region" description="Helical" evidence="1">
    <location>
        <begin position="436"/>
        <end position="460"/>
    </location>
</feature>
<feature type="transmembrane region" description="Helical" evidence="1">
    <location>
        <begin position="396"/>
        <end position="416"/>
    </location>
</feature>
<sequence>MDTVSGTQLMAGLILGVIVLILLVLKTKVHAFLALLIAASIAGIVGGMAPAAVADTISAGFGSTLASVGIIIGLGVMMGRILEVSGAAETLAYALIRFVGKRKEEWAMGIAGFIVSIPIFVDSAFVILNPLVKSLSKKTGKSVVAIGVALASGLVITHSLVPPTPGPLGVAGIFGVDMGIMIGLGLLFGIPLMIVGILYAKWLGNKIYQLPDENSETGFVRPTEKVGYSDLSDAMDKRENDKALPSLMLSLLPILVPIILIFLNTTLVALDLQEGFYGILIFLGKPIIAVAIGLLFAIYGLARKMPRGETLERMEEGIQSAGIILLVTGAGGALGFVLRENGAGDYIANMIAELPLPAFLIPFFVATLVRLVQGSGTVAMITAASISAPILSQMDVNMALAAQAAAMGALVFSYFNDSLFWVVNRMSGITNVKEQILVWSVPTTLMWFTGLIVLLVANVFM</sequence>
<evidence type="ECO:0000256" key="1">
    <source>
        <dbReference type="SAM" id="Phobius"/>
    </source>
</evidence>
<feature type="transmembrane region" description="Helical" evidence="1">
    <location>
        <begin position="320"/>
        <end position="338"/>
    </location>
</feature>
<dbReference type="EMBL" id="CP137624">
    <property type="protein sequence ID" value="WPK12202.1"/>
    <property type="molecule type" value="Genomic_DNA"/>
</dbReference>
<feature type="transmembrane region" description="Helical" evidence="1">
    <location>
        <begin position="32"/>
        <end position="53"/>
    </location>
</feature>
<feature type="transmembrane region" description="Helical" evidence="1">
    <location>
        <begin position="247"/>
        <end position="270"/>
    </location>
</feature>
<organism evidence="2 3">
    <name type="scientific">Lysinibacillus louembei</name>
    <dbReference type="NCBI Taxonomy" id="1470088"/>
    <lineage>
        <taxon>Bacteria</taxon>
        <taxon>Bacillati</taxon>
        <taxon>Bacillota</taxon>
        <taxon>Bacilli</taxon>
        <taxon>Bacillales</taxon>
        <taxon>Bacillaceae</taxon>
        <taxon>Lysinibacillus</taxon>
    </lineage>
</organism>
<dbReference type="InterPro" id="IPR003474">
    <property type="entry name" value="Glcn_transporter"/>
</dbReference>
<feature type="transmembrane region" description="Helical" evidence="1">
    <location>
        <begin position="106"/>
        <end position="131"/>
    </location>
</feature>
<keyword evidence="1" id="KW-0472">Membrane</keyword>
<gene>
    <name evidence="2" type="ORF">R6U77_00515</name>
</gene>
<dbReference type="RefSeq" id="WP_319836990.1">
    <property type="nucleotide sequence ID" value="NZ_CP137624.1"/>
</dbReference>
<reference evidence="2 3" key="1">
    <citation type="submission" date="2023-09" db="EMBL/GenBank/DDBJ databases">
        <authorList>
            <person name="Page C.A."/>
            <person name="Perez-Diaz I.M."/>
        </authorList>
    </citation>
    <scope>NUCLEOTIDE SEQUENCE [LARGE SCALE GENOMIC DNA]</scope>
    <source>
        <strain evidence="2 3">Ll15</strain>
    </source>
</reference>
<feature type="transmembrane region" description="Helical" evidence="1">
    <location>
        <begin position="358"/>
        <end position="384"/>
    </location>
</feature>
<keyword evidence="1" id="KW-0812">Transmembrane</keyword>
<keyword evidence="3" id="KW-1185">Reference proteome</keyword>
<feature type="transmembrane region" description="Helical" evidence="1">
    <location>
        <begin position="6"/>
        <end position="25"/>
    </location>
</feature>
<dbReference type="Pfam" id="PF02447">
    <property type="entry name" value="GntP_permease"/>
    <property type="match status" value="1"/>
</dbReference>
<proteinExistence type="predicted"/>
<protein>
    <submittedName>
        <fullName evidence="2">Gluconate:H+ symporter</fullName>
    </submittedName>
</protein>
<feature type="transmembrane region" description="Helical" evidence="1">
    <location>
        <begin position="59"/>
        <end position="77"/>
    </location>
</feature>
<dbReference type="Proteomes" id="UP001322664">
    <property type="component" value="Chromosome"/>
</dbReference>
<dbReference type="PIRSF" id="PIRSF002746">
    <property type="entry name" value="Gluconate_transporter"/>
    <property type="match status" value="1"/>
</dbReference>
<evidence type="ECO:0000313" key="3">
    <source>
        <dbReference type="Proteomes" id="UP001322664"/>
    </source>
</evidence>
<dbReference type="PANTHER" id="PTHR30354">
    <property type="entry name" value="GNT FAMILY GLUCONATE TRANSPORTER"/>
    <property type="match status" value="1"/>
</dbReference>
<dbReference type="PANTHER" id="PTHR30354:SF11">
    <property type="entry name" value="PERMEASE"/>
    <property type="match status" value="1"/>
</dbReference>